<keyword evidence="3" id="KW-1185">Reference proteome</keyword>
<dbReference type="SUPFAM" id="SSF54593">
    <property type="entry name" value="Glyoxalase/Bleomycin resistance protein/Dihydroxybiphenyl dioxygenase"/>
    <property type="match status" value="1"/>
</dbReference>
<dbReference type="Pfam" id="PF18029">
    <property type="entry name" value="Glyoxalase_6"/>
    <property type="match status" value="1"/>
</dbReference>
<dbReference type="EMBL" id="BAAAHQ010000048">
    <property type="protein sequence ID" value="GAA0950842.1"/>
    <property type="molecule type" value="Genomic_DNA"/>
</dbReference>
<sequence length="123" mass="13632">MTTTAKLLAFSIDCTDPKGLAEFYHRVTGFEIQYADDQYAAIGDGTVSIYFGHVPDRKPAAWPGPDKQFHLDFRVPDVERAVADYLELGAVKPDFQPGVTEEGTGWIVLQDPDGHLFCVCPQK</sequence>
<dbReference type="CDD" id="cd06587">
    <property type="entry name" value="VOC"/>
    <property type="match status" value="1"/>
</dbReference>
<evidence type="ECO:0000313" key="2">
    <source>
        <dbReference type="EMBL" id="GAA0950842.1"/>
    </source>
</evidence>
<dbReference type="InterPro" id="IPR037523">
    <property type="entry name" value="VOC_core"/>
</dbReference>
<evidence type="ECO:0000313" key="3">
    <source>
        <dbReference type="Proteomes" id="UP001501578"/>
    </source>
</evidence>
<proteinExistence type="predicted"/>
<comment type="caution">
    <text evidence="2">The sequence shown here is derived from an EMBL/GenBank/DDBJ whole genome shotgun (WGS) entry which is preliminary data.</text>
</comment>
<dbReference type="InterPro" id="IPR029068">
    <property type="entry name" value="Glyas_Bleomycin-R_OHBP_Dase"/>
</dbReference>
<protein>
    <submittedName>
        <fullName evidence="2">VOC family protein</fullName>
    </submittedName>
</protein>
<name>A0ABP4BJ78_9ACTN</name>
<dbReference type="Proteomes" id="UP001501578">
    <property type="component" value="Unassembled WGS sequence"/>
</dbReference>
<evidence type="ECO:0000259" key="1">
    <source>
        <dbReference type="PROSITE" id="PS51819"/>
    </source>
</evidence>
<dbReference type="InterPro" id="IPR041581">
    <property type="entry name" value="Glyoxalase_6"/>
</dbReference>
<reference evidence="3" key="1">
    <citation type="journal article" date="2019" name="Int. J. Syst. Evol. Microbiol.">
        <title>The Global Catalogue of Microorganisms (GCM) 10K type strain sequencing project: providing services to taxonomists for standard genome sequencing and annotation.</title>
        <authorList>
            <consortium name="The Broad Institute Genomics Platform"/>
            <consortium name="The Broad Institute Genome Sequencing Center for Infectious Disease"/>
            <person name="Wu L."/>
            <person name="Ma J."/>
        </authorList>
    </citation>
    <scope>NUCLEOTIDE SEQUENCE [LARGE SCALE GENOMIC DNA]</scope>
    <source>
        <strain evidence="3">JCM 11136</strain>
    </source>
</reference>
<dbReference type="PANTHER" id="PTHR35908">
    <property type="entry name" value="HYPOTHETICAL FUSION PROTEIN"/>
    <property type="match status" value="1"/>
</dbReference>
<feature type="domain" description="VOC" evidence="1">
    <location>
        <begin position="6"/>
        <end position="122"/>
    </location>
</feature>
<dbReference type="RefSeq" id="WP_343954643.1">
    <property type="nucleotide sequence ID" value="NZ_BAAAHQ010000048.1"/>
</dbReference>
<accession>A0ABP4BJ78</accession>
<dbReference type="PANTHER" id="PTHR35908:SF1">
    <property type="entry name" value="CONSERVED PROTEIN"/>
    <property type="match status" value="1"/>
</dbReference>
<gene>
    <name evidence="2" type="ORF">GCM10009560_70750</name>
</gene>
<organism evidence="2 3">
    <name type="scientific">Nonomuraea longicatena</name>
    <dbReference type="NCBI Taxonomy" id="83682"/>
    <lineage>
        <taxon>Bacteria</taxon>
        <taxon>Bacillati</taxon>
        <taxon>Actinomycetota</taxon>
        <taxon>Actinomycetes</taxon>
        <taxon>Streptosporangiales</taxon>
        <taxon>Streptosporangiaceae</taxon>
        <taxon>Nonomuraea</taxon>
    </lineage>
</organism>
<dbReference type="Gene3D" id="3.10.180.10">
    <property type="entry name" value="2,3-Dihydroxybiphenyl 1,2-Dioxygenase, domain 1"/>
    <property type="match status" value="1"/>
</dbReference>
<dbReference type="PROSITE" id="PS51819">
    <property type="entry name" value="VOC"/>
    <property type="match status" value="1"/>
</dbReference>